<dbReference type="EMBL" id="CADIKM010000003">
    <property type="protein sequence ID" value="CAB3779536.1"/>
    <property type="molecule type" value="Genomic_DNA"/>
</dbReference>
<organism evidence="2 3">
    <name type="scientific">Pararobbsia alpina</name>
    <dbReference type="NCBI Taxonomy" id="621374"/>
    <lineage>
        <taxon>Bacteria</taxon>
        <taxon>Pseudomonadati</taxon>
        <taxon>Pseudomonadota</taxon>
        <taxon>Betaproteobacteria</taxon>
        <taxon>Burkholderiales</taxon>
        <taxon>Burkholderiaceae</taxon>
        <taxon>Pararobbsia</taxon>
    </lineage>
</organism>
<dbReference type="InterPro" id="IPR024787">
    <property type="entry name" value="EcsC"/>
</dbReference>
<dbReference type="AlphaFoldDB" id="A0A6S7B6U7"/>
<protein>
    <recommendedName>
        <fullName evidence="4">EcsC protein family protein</fullName>
    </recommendedName>
</protein>
<dbReference type="PANTHER" id="PTHR41260">
    <property type="entry name" value="PROTEIN ECSC"/>
    <property type="match status" value="1"/>
</dbReference>
<name>A0A6S7B6U7_9BURK</name>
<dbReference type="Proteomes" id="UP000494115">
    <property type="component" value="Unassembled WGS sequence"/>
</dbReference>
<dbReference type="Pfam" id="PF12787">
    <property type="entry name" value="EcsC"/>
    <property type="match status" value="1"/>
</dbReference>
<evidence type="ECO:0000313" key="3">
    <source>
        <dbReference type="Proteomes" id="UP000494115"/>
    </source>
</evidence>
<accession>A0A6S7B6U7</accession>
<feature type="compositionally biased region" description="Basic and acidic residues" evidence="1">
    <location>
        <begin position="7"/>
        <end position="17"/>
    </location>
</feature>
<reference evidence="2 3" key="1">
    <citation type="submission" date="2020-04" db="EMBL/GenBank/DDBJ databases">
        <authorList>
            <person name="De Canck E."/>
        </authorList>
    </citation>
    <scope>NUCLEOTIDE SEQUENCE [LARGE SCALE GENOMIC DNA]</scope>
    <source>
        <strain evidence="2 3">LMG 28138</strain>
    </source>
</reference>
<dbReference type="PANTHER" id="PTHR41260:SF1">
    <property type="entry name" value="PROTEIN ECSC"/>
    <property type="match status" value="1"/>
</dbReference>
<sequence length="349" mass="36189">MQEDQESDRVDDARSDASADPAETSGLIGAPMSPHDLGLLATAKSRLMRPSLAIRLAGVVGTRIDNLFRYLPGGTHQKITEIAQAALEKCLDVALKTLPAQAPPVAPADSADSAGSTESAGSAESAGFALSATPATSAGAAGGVSRSLTRVANRFTRLARRTPQQSKVLHKLAVIGTGAAGGAFGLLALPAELPVTTTLMFRSICSIAQSKGESLSDPEVQMQCLLVLALGGPAKADDDAQWGYFVVRSTLAQAVSRASSELAAKGIGAHSSSVLLQLMRQIASRLSVQISEQVAAKSIPALGAVFGAAINAAFIDHFQQIADAHFTVRGLERKYGALKVREQWDALPA</sequence>
<feature type="region of interest" description="Disordered" evidence="1">
    <location>
        <begin position="1"/>
        <end position="33"/>
    </location>
</feature>
<evidence type="ECO:0008006" key="4">
    <source>
        <dbReference type="Google" id="ProtNLM"/>
    </source>
</evidence>
<evidence type="ECO:0000313" key="2">
    <source>
        <dbReference type="EMBL" id="CAB3779536.1"/>
    </source>
</evidence>
<gene>
    <name evidence="2" type="ORF">LMG28138_00840</name>
</gene>
<proteinExistence type="predicted"/>
<keyword evidence="3" id="KW-1185">Reference proteome</keyword>
<evidence type="ECO:0000256" key="1">
    <source>
        <dbReference type="SAM" id="MobiDB-lite"/>
    </source>
</evidence>